<dbReference type="InterPro" id="IPR022768">
    <property type="entry name" value="Fascin-like_dom"/>
</dbReference>
<dbReference type="Pfam" id="PF06268">
    <property type="entry name" value="Fascin"/>
    <property type="match status" value="1"/>
</dbReference>
<feature type="domain" description="Fascin-like" evidence="4">
    <location>
        <begin position="19"/>
        <end position="95"/>
    </location>
</feature>
<evidence type="ECO:0000256" key="3">
    <source>
        <dbReference type="ARBA" id="ARBA00023203"/>
    </source>
</evidence>
<sequence length="129" mass="14405">MQNNTLHMTEMFLGVLPTTLFEVEQLANSYVALKAPNGKYVTIKMTGALNCSSDSCGDKEKFKMTILNRPLIILKGEFGFLGLKNGKIEANRPTYDAFELIQAENGLYNFKGQPVKSYMPLLYINCGKP</sequence>
<comment type="subcellular location">
    <subcellularLocation>
        <location evidence="1">Cytoplasm</location>
    </subcellularLocation>
</comment>
<protein>
    <submittedName>
        <fullName evidence="5">FSCN1</fullName>
    </submittedName>
</protein>
<dbReference type="GO" id="GO:0051015">
    <property type="term" value="F:actin filament binding"/>
    <property type="evidence" value="ECO:0007669"/>
    <property type="project" value="InterPro"/>
</dbReference>
<evidence type="ECO:0000259" key="4">
    <source>
        <dbReference type="Pfam" id="PF06268"/>
    </source>
</evidence>
<accession>A0A7J7JEC7</accession>
<reference evidence="5" key="1">
    <citation type="submission" date="2020-06" db="EMBL/GenBank/DDBJ databases">
        <title>Draft genome of Bugula neritina, a colonial animal packing powerful symbionts and potential medicines.</title>
        <authorList>
            <person name="Rayko M."/>
        </authorList>
    </citation>
    <scope>NUCLEOTIDE SEQUENCE [LARGE SCALE GENOMIC DNA]</scope>
    <source>
        <strain evidence="5">Kwan_BN1</strain>
    </source>
</reference>
<keyword evidence="2" id="KW-0963">Cytoplasm</keyword>
<keyword evidence="6" id="KW-1185">Reference proteome</keyword>
<evidence type="ECO:0000256" key="2">
    <source>
        <dbReference type="ARBA" id="ARBA00022490"/>
    </source>
</evidence>
<dbReference type="AlphaFoldDB" id="A0A7J7JEC7"/>
<comment type="caution">
    <text evidence="5">The sequence shown here is derived from an EMBL/GenBank/DDBJ whole genome shotgun (WGS) entry which is preliminary data.</text>
</comment>
<evidence type="ECO:0000313" key="6">
    <source>
        <dbReference type="Proteomes" id="UP000593567"/>
    </source>
</evidence>
<dbReference type="GO" id="GO:0005737">
    <property type="term" value="C:cytoplasm"/>
    <property type="evidence" value="ECO:0007669"/>
    <property type="project" value="UniProtKB-SubCell"/>
</dbReference>
<proteinExistence type="predicted"/>
<dbReference type="InterPro" id="IPR008999">
    <property type="entry name" value="Actin-crosslinking"/>
</dbReference>
<keyword evidence="3" id="KW-0009">Actin-binding</keyword>
<dbReference type="Gene3D" id="2.80.10.50">
    <property type="match status" value="1"/>
</dbReference>
<dbReference type="SUPFAM" id="SSF50405">
    <property type="entry name" value="Actin-crosslinking proteins"/>
    <property type="match status" value="1"/>
</dbReference>
<evidence type="ECO:0000256" key="1">
    <source>
        <dbReference type="ARBA" id="ARBA00004496"/>
    </source>
</evidence>
<organism evidence="5 6">
    <name type="scientific">Bugula neritina</name>
    <name type="common">Brown bryozoan</name>
    <name type="synonym">Sertularia neritina</name>
    <dbReference type="NCBI Taxonomy" id="10212"/>
    <lineage>
        <taxon>Eukaryota</taxon>
        <taxon>Metazoa</taxon>
        <taxon>Spiralia</taxon>
        <taxon>Lophotrochozoa</taxon>
        <taxon>Bryozoa</taxon>
        <taxon>Gymnolaemata</taxon>
        <taxon>Cheilostomatida</taxon>
        <taxon>Flustrina</taxon>
        <taxon>Buguloidea</taxon>
        <taxon>Bugulidae</taxon>
        <taxon>Bugula</taxon>
    </lineage>
</organism>
<gene>
    <name evidence="5" type="ORF">EB796_017299</name>
</gene>
<dbReference type="EMBL" id="VXIV02002585">
    <property type="protein sequence ID" value="KAF6024387.1"/>
    <property type="molecule type" value="Genomic_DNA"/>
</dbReference>
<dbReference type="OrthoDB" id="10259868at2759"/>
<dbReference type="GO" id="GO:0030674">
    <property type="term" value="F:protein-macromolecule adaptor activity"/>
    <property type="evidence" value="ECO:0007669"/>
    <property type="project" value="InterPro"/>
</dbReference>
<name>A0A7J7JEC7_BUGNE</name>
<dbReference type="Proteomes" id="UP000593567">
    <property type="component" value="Unassembled WGS sequence"/>
</dbReference>
<evidence type="ECO:0000313" key="5">
    <source>
        <dbReference type="EMBL" id="KAF6024387.1"/>
    </source>
</evidence>